<comment type="caution">
    <text evidence="8">The sequence shown here is derived from an EMBL/GenBank/DDBJ whole genome shotgun (WGS) entry which is preliminary data.</text>
</comment>
<dbReference type="AlphaFoldDB" id="A0A0J9X929"/>
<comment type="subcellular location">
    <subcellularLocation>
        <location evidence="1">Nucleus</location>
    </subcellularLocation>
</comment>
<evidence type="ECO:0000256" key="2">
    <source>
        <dbReference type="ARBA" id="ARBA00023015"/>
    </source>
</evidence>
<dbReference type="EMBL" id="CCBN010000005">
    <property type="protein sequence ID" value="CDO53648.1"/>
    <property type="molecule type" value="Genomic_DNA"/>
</dbReference>
<feature type="domain" description="Zinc knuckle" evidence="7">
    <location>
        <begin position="1082"/>
        <end position="1117"/>
    </location>
</feature>
<evidence type="ECO:0000256" key="4">
    <source>
        <dbReference type="ARBA" id="ARBA00023242"/>
    </source>
</evidence>
<feature type="region of interest" description="Disordered" evidence="5">
    <location>
        <begin position="1053"/>
        <end position="1082"/>
    </location>
</feature>
<accession>A0A0J9X929</accession>
<dbReference type="GO" id="GO:0051123">
    <property type="term" value="P:RNA polymerase II preinitiation complex assembly"/>
    <property type="evidence" value="ECO:0007669"/>
    <property type="project" value="TreeGrafter"/>
</dbReference>
<evidence type="ECO:0000256" key="3">
    <source>
        <dbReference type="ARBA" id="ARBA00023163"/>
    </source>
</evidence>
<dbReference type="InterPro" id="IPR040240">
    <property type="entry name" value="TAF1"/>
</dbReference>
<dbReference type="Pfam" id="PF15288">
    <property type="entry name" value="zf-CCHC_6"/>
    <property type="match status" value="1"/>
</dbReference>
<name>A0A0J9X929_GEOCN</name>
<feature type="domain" description="Transcription initiation factor TFIID subunit 1 histone acetyltransferase" evidence="6">
    <location>
        <begin position="468"/>
        <end position="912"/>
    </location>
</feature>
<protein>
    <submittedName>
        <fullName evidence="8">Similar to Saccharomyces cerevisiae YGR274C TAF1 TFIID subunit (145 kDa), involved in RNA polymerase II transcription initiation</fullName>
    </submittedName>
</protein>
<dbReference type="OrthoDB" id="5752at2759"/>
<feature type="region of interest" description="Disordered" evidence="5">
    <location>
        <begin position="1100"/>
        <end position="1130"/>
    </location>
</feature>
<feature type="compositionally biased region" description="Low complexity" evidence="5">
    <location>
        <begin position="181"/>
        <end position="205"/>
    </location>
</feature>
<evidence type="ECO:0000259" key="6">
    <source>
        <dbReference type="Pfam" id="PF12157"/>
    </source>
</evidence>
<keyword evidence="9" id="KW-1185">Reference proteome</keyword>
<feature type="compositionally biased region" description="Acidic residues" evidence="5">
    <location>
        <begin position="46"/>
        <end position="63"/>
    </location>
</feature>
<evidence type="ECO:0000313" key="8">
    <source>
        <dbReference type="EMBL" id="CDO53648.1"/>
    </source>
</evidence>
<feature type="region of interest" description="Disordered" evidence="5">
    <location>
        <begin position="163"/>
        <end position="222"/>
    </location>
</feature>
<dbReference type="PANTHER" id="PTHR13900">
    <property type="entry name" value="TRANSCRIPTION INITIATION FACTOR TFIID"/>
    <property type="match status" value="1"/>
</dbReference>
<dbReference type="InterPro" id="IPR041670">
    <property type="entry name" value="Znf-CCHC_6"/>
</dbReference>
<dbReference type="GO" id="GO:0016251">
    <property type="term" value="F:RNA polymerase II general transcription initiation factor activity"/>
    <property type="evidence" value="ECO:0007669"/>
    <property type="project" value="InterPro"/>
</dbReference>
<feature type="region of interest" description="Disordered" evidence="5">
    <location>
        <begin position="926"/>
        <end position="964"/>
    </location>
</feature>
<dbReference type="InterPro" id="IPR022591">
    <property type="entry name" value="TAF1_HAT_dom"/>
</dbReference>
<dbReference type="STRING" id="1173061.A0A0J9X929"/>
<organism evidence="8 9">
    <name type="scientific">Geotrichum candidum</name>
    <name type="common">Oospora lactis</name>
    <name type="synonym">Dipodascus geotrichum</name>
    <dbReference type="NCBI Taxonomy" id="1173061"/>
    <lineage>
        <taxon>Eukaryota</taxon>
        <taxon>Fungi</taxon>
        <taxon>Dikarya</taxon>
        <taxon>Ascomycota</taxon>
        <taxon>Saccharomycotina</taxon>
        <taxon>Dipodascomycetes</taxon>
        <taxon>Dipodascales</taxon>
        <taxon>Dipodascaceae</taxon>
        <taxon>Geotrichum</taxon>
    </lineage>
</organism>
<keyword evidence="2" id="KW-0805">Transcription regulation</keyword>
<feature type="region of interest" description="Disordered" evidence="5">
    <location>
        <begin position="40"/>
        <end position="76"/>
    </location>
</feature>
<evidence type="ECO:0000256" key="1">
    <source>
        <dbReference type="ARBA" id="ARBA00004123"/>
    </source>
</evidence>
<sequence>MSIDEDREDEDWQKIMASGFNAGGIDSAVPTLGDDVIKHADNAIDYGEEDELADDEDLPEEEPPSGNNNIDDNDNELSALIAEGENNIYKVPSSFSTSNAAPSHQPFATNNYEESLEERVGSDYAAALMDFDDDWMGGGSGGYSLDNLKSGFNLPQGANSMGGLPGTGLDMDINMPDALRSSTTTEVHQSHSQQQQHQQEGQLTQPDTTHPDDQKQADPESDKKLLKLYYPDFVPDGILKINTIFTPRSAKLLSIRPKVTRPLVPSKVVLEVEPDQRVKFKSKNVRERLDTRGPKIIKVNPATSAALSNLSFSTLNEDEINEQKVKNDKLEEDLLIATADWDTDRLWDEESDVEVIPSTTTVDTDFSDSDDSDEERPIKKAKTAVTESKAIVPASKKVRIHSPEIYDSDEEDGFFEGTFNNSKNKVILDMNDNHLLFTQSINNAASNLSTQRGIAQIPTTEKSFQLRYNISNDRAYDLLKENYQSKVRSIVGNLNIDHSMVALRLQSPHYKVKLSKAQMRSYHRPTFVVKPNTVIHFSKVKLRKRKRDKGKRIQELLNKTNDLTLGDSAQFFLLEYSEEFPLILSNFGMGSKIINYYRKSSPEDNSRPKLPTGETNVLSLQDRSAFWNFGFVEPGKIVPTLYNKMIRAPVFKHDPASTDFLLIRSTGGGLGQRYFLRSIPHLFTVGQTFPATPIPGPHSRKVTTASKNRLKMVVFRVLNKSEHHRISVKDISAHFPGQNEMQNRQRLKEFMEFQRTGPDQGFWKMRGKEPLPNEDQIRAMISPEDIALLEAMQVGQQHLEDAGYSKTVDDEDEEGDSIEEQLAPWNITRNFINATQGKAMLQLHGEGDPSGCGEGFSFLRTSMKGGFKAMGESVNETLDKSKFGGHSYNVALQQKAYDDEISRIWYTQAKSLSNTNIEDLGWDETDAKRSGQESGSYDPKTPVSSHGAGDDDNESDISHSTNQNQNKILKITRLVRDNNGTLQRKIETITEPNIIRAYVKRRREIEDSLIGIDQIAPSNDEEQNKRHRKRLESTLAKLQRNKDRRLVRKALKAGVELPKSQLSTGDKKKSNKGVGKGKSTTRKCATCGAIGHIRTNKACPLYNERYGGGSTAPQPQSSLPGAAMPAPSNQ</sequence>
<dbReference type="PANTHER" id="PTHR13900:SF0">
    <property type="entry name" value="TRANSCRIPTION INITIATION FACTOR TFIID SUBUNIT 1"/>
    <property type="match status" value="1"/>
</dbReference>
<evidence type="ECO:0000313" key="9">
    <source>
        <dbReference type="Proteomes" id="UP000242525"/>
    </source>
</evidence>
<feature type="compositionally biased region" description="Basic and acidic residues" evidence="5">
    <location>
        <begin position="209"/>
        <end position="222"/>
    </location>
</feature>
<evidence type="ECO:0000256" key="5">
    <source>
        <dbReference type="SAM" id="MobiDB-lite"/>
    </source>
</evidence>
<dbReference type="GO" id="GO:0017025">
    <property type="term" value="F:TBP-class protein binding"/>
    <property type="evidence" value="ECO:0007669"/>
    <property type="project" value="InterPro"/>
</dbReference>
<keyword evidence="4" id="KW-0539">Nucleus</keyword>
<reference evidence="8" key="1">
    <citation type="submission" date="2014-03" db="EMBL/GenBank/DDBJ databases">
        <authorList>
            <person name="Casaregola S."/>
        </authorList>
    </citation>
    <scope>NUCLEOTIDE SEQUENCE [LARGE SCALE GENOMIC DNA]</scope>
    <source>
        <strain evidence="8">CLIB 918</strain>
    </source>
</reference>
<dbReference type="Pfam" id="PF12157">
    <property type="entry name" value="DUF3591"/>
    <property type="match status" value="1"/>
</dbReference>
<evidence type="ECO:0000259" key="7">
    <source>
        <dbReference type="Pfam" id="PF15288"/>
    </source>
</evidence>
<proteinExistence type="predicted"/>
<dbReference type="GO" id="GO:0005669">
    <property type="term" value="C:transcription factor TFIID complex"/>
    <property type="evidence" value="ECO:0007669"/>
    <property type="project" value="InterPro"/>
</dbReference>
<gene>
    <name evidence="8" type="ORF">BN980_GECA05s04982g</name>
</gene>
<keyword evidence="3" id="KW-0804">Transcription</keyword>
<dbReference type="GO" id="GO:0004402">
    <property type="term" value="F:histone acetyltransferase activity"/>
    <property type="evidence" value="ECO:0007669"/>
    <property type="project" value="InterPro"/>
</dbReference>
<dbReference type="Proteomes" id="UP000242525">
    <property type="component" value="Unassembled WGS sequence"/>
</dbReference>